<keyword evidence="1" id="KW-0479">Metal-binding</keyword>
<gene>
    <name evidence="2" type="ORF">S01H1_24854</name>
</gene>
<protein>
    <recommendedName>
        <fullName evidence="3">KamA family radical SAM protein</fullName>
    </recommendedName>
</protein>
<name>X0UGS5_9ZZZZ</name>
<dbReference type="InterPro" id="IPR058240">
    <property type="entry name" value="rSAM_sf"/>
</dbReference>
<accession>X0UGS5</accession>
<keyword evidence="1" id="KW-0004">4Fe-4S</keyword>
<dbReference type="GO" id="GO:0051539">
    <property type="term" value="F:4 iron, 4 sulfur cluster binding"/>
    <property type="evidence" value="ECO:0007669"/>
    <property type="project" value="UniProtKB-KW"/>
</dbReference>
<dbReference type="EMBL" id="BARS01014970">
    <property type="protein sequence ID" value="GAF98491.1"/>
    <property type="molecule type" value="Genomic_DNA"/>
</dbReference>
<dbReference type="SUPFAM" id="SSF102114">
    <property type="entry name" value="Radical SAM enzymes"/>
    <property type="match status" value="1"/>
</dbReference>
<reference evidence="2" key="1">
    <citation type="journal article" date="2014" name="Front. Microbiol.">
        <title>High frequency of phylogenetically diverse reductive dehalogenase-homologous genes in deep subseafloor sedimentary metagenomes.</title>
        <authorList>
            <person name="Kawai M."/>
            <person name="Futagami T."/>
            <person name="Toyoda A."/>
            <person name="Takaki Y."/>
            <person name="Nishi S."/>
            <person name="Hori S."/>
            <person name="Arai W."/>
            <person name="Tsubouchi T."/>
            <person name="Morono Y."/>
            <person name="Uchiyama I."/>
            <person name="Ito T."/>
            <person name="Fujiyama A."/>
            <person name="Inagaki F."/>
            <person name="Takami H."/>
        </authorList>
    </citation>
    <scope>NUCLEOTIDE SEQUENCE</scope>
    <source>
        <strain evidence="2">Expedition CK06-06</strain>
    </source>
</reference>
<dbReference type="InterPro" id="IPR013785">
    <property type="entry name" value="Aldolase_TIM"/>
</dbReference>
<dbReference type="Gene3D" id="3.20.20.70">
    <property type="entry name" value="Aldolase class I"/>
    <property type="match status" value="1"/>
</dbReference>
<evidence type="ECO:0008006" key="3">
    <source>
        <dbReference type="Google" id="ProtNLM"/>
    </source>
</evidence>
<keyword evidence="1" id="KW-0411">Iron-sulfur</keyword>
<keyword evidence="1" id="KW-0408">Iron</keyword>
<sequence length="206" mass="24216">IIEKILSKLSSINHVKFIRIGSRIPIVFPDRILEDKSLLKTLKKYSKPERRIYLVTHFNHPNEITKKSISAINKLINSNIIINNQTVLMKDINDNPEILADLFKKLTSIGVNPYYIFQCRPVKRVKQYFQVPLQKGYKIIENTKKKLDGHSKRFKYIMAHRTGKIEIIGILDNEIYLKYHQAKNPKNIGKFFRKKLNKKAAWLDDL</sequence>
<dbReference type="AlphaFoldDB" id="X0UGS5"/>
<dbReference type="InterPro" id="IPR003739">
    <property type="entry name" value="Lys_aminomutase/Glu_NH3_mut"/>
</dbReference>
<dbReference type="PANTHER" id="PTHR30538:SF0">
    <property type="entry name" value="L-LYSINE 2,3-AMINOMUTASE AQ_1632-RELATED"/>
    <property type="match status" value="1"/>
</dbReference>
<feature type="non-terminal residue" evidence="2">
    <location>
        <position position="1"/>
    </location>
</feature>
<dbReference type="PANTHER" id="PTHR30538">
    <property type="entry name" value="LYSINE 2,3-AMINOMUTASE-RELATED"/>
    <property type="match status" value="1"/>
</dbReference>
<comment type="caution">
    <text evidence="2">The sequence shown here is derived from an EMBL/GenBank/DDBJ whole genome shotgun (WGS) entry which is preliminary data.</text>
</comment>
<evidence type="ECO:0000256" key="1">
    <source>
        <dbReference type="ARBA" id="ARBA00022485"/>
    </source>
</evidence>
<organism evidence="2">
    <name type="scientific">marine sediment metagenome</name>
    <dbReference type="NCBI Taxonomy" id="412755"/>
    <lineage>
        <taxon>unclassified sequences</taxon>
        <taxon>metagenomes</taxon>
        <taxon>ecological metagenomes</taxon>
    </lineage>
</organism>
<evidence type="ECO:0000313" key="2">
    <source>
        <dbReference type="EMBL" id="GAF98491.1"/>
    </source>
</evidence>
<proteinExistence type="predicted"/>